<dbReference type="PANTHER" id="PTHR12270:SF25">
    <property type="entry name" value="GLYCOSYLTRANSFERASE-LIKE PROTEIN LARGE"/>
    <property type="match status" value="1"/>
</dbReference>
<dbReference type="AlphaFoldDB" id="A0A183KKX1"/>
<dbReference type="GO" id="GO:0042285">
    <property type="term" value="F:xylosyltransferase activity"/>
    <property type="evidence" value="ECO:0007669"/>
    <property type="project" value="TreeGrafter"/>
</dbReference>
<dbReference type="InterPro" id="IPR002495">
    <property type="entry name" value="Glyco_trans_8"/>
</dbReference>
<dbReference type="InterPro" id="IPR029044">
    <property type="entry name" value="Nucleotide-diphossugar_trans"/>
</dbReference>
<dbReference type="GO" id="GO:0035269">
    <property type="term" value="P:protein O-linked glycosylation via mannose"/>
    <property type="evidence" value="ECO:0007669"/>
    <property type="project" value="TreeGrafter"/>
</dbReference>
<dbReference type="Pfam" id="PF01501">
    <property type="entry name" value="Glyco_transf_8"/>
    <property type="match status" value="1"/>
</dbReference>
<dbReference type="InterPro" id="IPR051292">
    <property type="entry name" value="Xyl/GlcA_transferase"/>
</dbReference>
<evidence type="ECO:0000256" key="3">
    <source>
        <dbReference type="ARBA" id="ARBA00022968"/>
    </source>
</evidence>
<dbReference type="STRING" id="6186.A0A183KKX1"/>
<evidence type="ECO:0000256" key="6">
    <source>
        <dbReference type="ARBA" id="ARBA00023136"/>
    </source>
</evidence>
<dbReference type="SUPFAM" id="SSF53448">
    <property type="entry name" value="Nucleotide-diphospho-sugar transferases"/>
    <property type="match status" value="1"/>
</dbReference>
<evidence type="ECO:0000256" key="4">
    <source>
        <dbReference type="ARBA" id="ARBA00022989"/>
    </source>
</evidence>
<dbReference type="GO" id="GO:0015020">
    <property type="term" value="F:glucuronosyltransferase activity"/>
    <property type="evidence" value="ECO:0007669"/>
    <property type="project" value="TreeGrafter"/>
</dbReference>
<dbReference type="Proteomes" id="UP000279833">
    <property type="component" value="Unassembled WGS sequence"/>
</dbReference>
<keyword evidence="7" id="KW-0325">Glycoprotein</keyword>
<sequence length="381" mass="44444">MSLLGLSNHEKPERTGWPFHSSMGLPEVHIYNPTLRDSNPGPISCARDLLKSIFYHQNGRFRCDLKACCLSNFCDRFMNDCQTVMNNVSTTYTTVFHFLITSISSNSQLLNLMNTWKLHNMEYHFYNCSNYLANLQWISSKHPAGAKPFLKLMLTEILPTNINKVIVLDNDILLNIDIIELWNHFENFNEIQSIGIGLEQNPHFQDVMPKLESNWEGYGYNNGVLLFDLSKIRLTLWNELWIVITRNVLDTQGYLTTGEQIPCEWNIQLSEGSDEQRCPVSWLTYTELKKRNYSTIFKQPKLIHINHLIKPNDILLNEIPIEYIDYLDIILKPDLRRLPNHSYLVQPKESHNCTTFTKYRHHFHGLLVYDGDALNTSVNDY</sequence>
<keyword evidence="5" id="KW-0333">Golgi apparatus</keyword>
<proteinExistence type="predicted"/>
<evidence type="ECO:0000313" key="9">
    <source>
        <dbReference type="Proteomes" id="UP000279833"/>
    </source>
</evidence>
<dbReference type="Gene3D" id="3.90.550.10">
    <property type="entry name" value="Spore Coat Polysaccharide Biosynthesis Protein SpsA, Chain A"/>
    <property type="match status" value="1"/>
</dbReference>
<evidence type="ECO:0000313" key="10">
    <source>
        <dbReference type="WBParaSite" id="SCUD_0001568701-mRNA-1"/>
    </source>
</evidence>
<keyword evidence="6" id="KW-0472">Membrane</keyword>
<keyword evidence="9" id="KW-1185">Reference proteome</keyword>
<evidence type="ECO:0000313" key="8">
    <source>
        <dbReference type="EMBL" id="VDP59843.1"/>
    </source>
</evidence>
<dbReference type="PANTHER" id="PTHR12270">
    <property type="entry name" value="GLYCOSYLTRANSFERASE-RELATED"/>
    <property type="match status" value="1"/>
</dbReference>
<keyword evidence="2" id="KW-0812">Transmembrane</keyword>
<name>A0A183KKX1_9TREM</name>
<reference evidence="8 9" key="2">
    <citation type="submission" date="2018-11" db="EMBL/GenBank/DDBJ databases">
        <authorList>
            <consortium name="Pathogen Informatics"/>
        </authorList>
    </citation>
    <scope>NUCLEOTIDE SEQUENCE [LARGE SCALE GENOMIC DNA]</scope>
    <source>
        <strain evidence="8">Dakar</strain>
        <strain evidence="9">Dakar, Senegal</strain>
    </source>
</reference>
<evidence type="ECO:0000256" key="5">
    <source>
        <dbReference type="ARBA" id="ARBA00023034"/>
    </source>
</evidence>
<evidence type="ECO:0000256" key="2">
    <source>
        <dbReference type="ARBA" id="ARBA00022692"/>
    </source>
</evidence>
<organism evidence="10">
    <name type="scientific">Schistosoma curassoni</name>
    <dbReference type="NCBI Taxonomy" id="6186"/>
    <lineage>
        <taxon>Eukaryota</taxon>
        <taxon>Metazoa</taxon>
        <taxon>Spiralia</taxon>
        <taxon>Lophotrochozoa</taxon>
        <taxon>Platyhelminthes</taxon>
        <taxon>Trematoda</taxon>
        <taxon>Digenea</taxon>
        <taxon>Strigeidida</taxon>
        <taxon>Schistosomatoidea</taxon>
        <taxon>Schistosomatidae</taxon>
        <taxon>Schistosoma</taxon>
    </lineage>
</organism>
<accession>A0A183KKX1</accession>
<dbReference type="WBParaSite" id="SCUD_0001568701-mRNA-1">
    <property type="protein sequence ID" value="SCUD_0001568701-mRNA-1"/>
    <property type="gene ID" value="SCUD_0001568701"/>
</dbReference>
<dbReference type="EMBL" id="UZAK01037865">
    <property type="protein sequence ID" value="VDP59843.1"/>
    <property type="molecule type" value="Genomic_DNA"/>
</dbReference>
<protein>
    <submittedName>
        <fullName evidence="10">Glycosyltransferase-like protein LARGE1</fullName>
    </submittedName>
</protein>
<comment type="subcellular location">
    <subcellularLocation>
        <location evidence="1">Golgi apparatus membrane</location>
        <topology evidence="1">Single-pass type II membrane protein</topology>
    </subcellularLocation>
</comment>
<reference evidence="10" key="1">
    <citation type="submission" date="2016-06" db="UniProtKB">
        <authorList>
            <consortium name="WormBaseParasite"/>
        </authorList>
    </citation>
    <scope>IDENTIFICATION</scope>
</reference>
<gene>
    <name evidence="8" type="ORF">SCUD_LOCUS15684</name>
</gene>
<dbReference type="GO" id="GO:0000139">
    <property type="term" value="C:Golgi membrane"/>
    <property type="evidence" value="ECO:0007669"/>
    <property type="project" value="UniProtKB-SubCell"/>
</dbReference>
<keyword evidence="4" id="KW-1133">Transmembrane helix</keyword>
<keyword evidence="3" id="KW-0735">Signal-anchor</keyword>
<evidence type="ECO:0000256" key="7">
    <source>
        <dbReference type="ARBA" id="ARBA00023180"/>
    </source>
</evidence>
<evidence type="ECO:0000256" key="1">
    <source>
        <dbReference type="ARBA" id="ARBA00004323"/>
    </source>
</evidence>